<dbReference type="RefSeq" id="WP_088856216.1">
    <property type="nucleotide sequence ID" value="NZ_CP015103.1"/>
</dbReference>
<dbReference type="OrthoDB" id="8982at2157"/>
<dbReference type="Gene3D" id="3.30.310.50">
    <property type="entry name" value="Alpha-D-phosphohexomutase, C-terminal domain"/>
    <property type="match status" value="1"/>
</dbReference>
<reference evidence="2 3" key="1">
    <citation type="submission" date="2016-04" db="EMBL/GenBank/DDBJ databases">
        <title>Complete genome sequence of Thermococcus siculi type strain RG-20.</title>
        <authorList>
            <person name="Oger P.M."/>
        </authorList>
    </citation>
    <scope>NUCLEOTIDE SEQUENCE [LARGE SCALE GENOMIC DNA]</scope>
    <source>
        <strain evidence="2 3">RG-20</strain>
    </source>
</reference>
<dbReference type="Pfam" id="PF09341">
    <property type="entry name" value="Pcc1"/>
    <property type="match status" value="1"/>
</dbReference>
<evidence type="ECO:0000313" key="2">
    <source>
        <dbReference type="EMBL" id="ASJ08979.1"/>
    </source>
</evidence>
<keyword evidence="3" id="KW-1185">Reference proteome</keyword>
<evidence type="ECO:0000256" key="1">
    <source>
        <dbReference type="ARBA" id="ARBA00007073"/>
    </source>
</evidence>
<evidence type="ECO:0000313" key="3">
    <source>
        <dbReference type="Proteomes" id="UP000250125"/>
    </source>
</evidence>
<organism evidence="2 3">
    <name type="scientific">Thermococcus siculi</name>
    <dbReference type="NCBI Taxonomy" id="72803"/>
    <lineage>
        <taxon>Archaea</taxon>
        <taxon>Methanobacteriati</taxon>
        <taxon>Methanobacteriota</taxon>
        <taxon>Thermococci</taxon>
        <taxon>Thermococcales</taxon>
        <taxon>Thermococcaceae</taxon>
        <taxon>Thermococcus</taxon>
    </lineage>
</organism>
<dbReference type="KEGG" id="tsl:A3L11_06965"/>
<dbReference type="InterPro" id="IPR015419">
    <property type="entry name" value="CTAG/Pcc1"/>
</dbReference>
<sequence>MGLQGSGVAEEKEWPIEGVIELSFPDEETARVVYESVLYEHESVPYRRSRIDFLLEGNKIVIRFLARDNSALRGTLNSYLRWIKVAVDSLEV</sequence>
<dbReference type="NCBIfam" id="NF011470">
    <property type="entry name" value="PRK14887.1"/>
    <property type="match status" value="1"/>
</dbReference>
<dbReference type="Proteomes" id="UP000250125">
    <property type="component" value="Chromosome"/>
</dbReference>
<protein>
    <recommendedName>
        <fullName evidence="4">KEOPS complex Pcc1-like subunit</fullName>
    </recommendedName>
</protein>
<dbReference type="GeneID" id="33317965"/>
<comment type="similarity">
    <text evidence="1">Belongs to the CTAG/PCC1 family.</text>
</comment>
<dbReference type="InterPro" id="IPR053619">
    <property type="entry name" value="KEOPS_CTAG/PCC1"/>
</dbReference>
<evidence type="ECO:0008006" key="4">
    <source>
        <dbReference type="Google" id="ProtNLM"/>
    </source>
</evidence>
<dbReference type="AlphaFoldDB" id="A0A2Z2MKT9"/>
<dbReference type="EMBL" id="CP015103">
    <property type="protein sequence ID" value="ASJ08979.1"/>
    <property type="molecule type" value="Genomic_DNA"/>
</dbReference>
<accession>A0A2Z2MKT9</accession>
<proteinExistence type="inferred from homology"/>
<dbReference type="NCBIfam" id="NF040853">
    <property type="entry name" value="KEOPS_Pcc1"/>
    <property type="match status" value="1"/>
</dbReference>
<gene>
    <name evidence="2" type="ORF">A3L11_06965</name>
</gene>
<name>A0A2Z2MKT9_9EURY</name>